<evidence type="ECO:0000256" key="1">
    <source>
        <dbReference type="SAM" id="Phobius"/>
    </source>
</evidence>
<keyword evidence="1" id="KW-0472">Membrane</keyword>
<proteinExistence type="predicted"/>
<comment type="caution">
    <text evidence="2">The sequence shown here is derived from an EMBL/GenBank/DDBJ whole genome shotgun (WGS) entry which is preliminary data.</text>
</comment>
<evidence type="ECO:0000313" key="2">
    <source>
        <dbReference type="EMBL" id="ORX85049.1"/>
    </source>
</evidence>
<keyword evidence="1" id="KW-1133">Transmembrane helix</keyword>
<name>A0A1Y1XH15_9FUNG</name>
<reference evidence="2 3" key="1">
    <citation type="submission" date="2016-07" db="EMBL/GenBank/DDBJ databases">
        <title>Pervasive Adenine N6-methylation of Active Genes in Fungi.</title>
        <authorList>
            <consortium name="DOE Joint Genome Institute"/>
            <person name="Mondo S.J."/>
            <person name="Dannebaum R.O."/>
            <person name="Kuo R.C."/>
            <person name="Labutti K."/>
            <person name="Haridas S."/>
            <person name="Kuo A."/>
            <person name="Salamov A."/>
            <person name="Ahrendt S.R."/>
            <person name="Lipzen A."/>
            <person name="Sullivan W."/>
            <person name="Andreopoulos W.B."/>
            <person name="Clum A."/>
            <person name="Lindquist E."/>
            <person name="Daum C."/>
            <person name="Ramamoorthy G.K."/>
            <person name="Gryganskyi A."/>
            <person name="Culley D."/>
            <person name="Magnuson J.K."/>
            <person name="James T.Y."/>
            <person name="O'Malley M.A."/>
            <person name="Stajich J.E."/>
            <person name="Spatafora J.W."/>
            <person name="Visel A."/>
            <person name="Grigoriev I.V."/>
        </authorList>
    </citation>
    <scope>NUCLEOTIDE SEQUENCE [LARGE SCALE GENOMIC DNA]</scope>
    <source>
        <strain evidence="2 3">CBS 931.73</strain>
    </source>
</reference>
<dbReference type="EMBL" id="MCFE01000598">
    <property type="protein sequence ID" value="ORX85049.1"/>
    <property type="molecule type" value="Genomic_DNA"/>
</dbReference>
<organism evidence="2 3">
    <name type="scientific">Basidiobolus meristosporus CBS 931.73</name>
    <dbReference type="NCBI Taxonomy" id="1314790"/>
    <lineage>
        <taxon>Eukaryota</taxon>
        <taxon>Fungi</taxon>
        <taxon>Fungi incertae sedis</taxon>
        <taxon>Zoopagomycota</taxon>
        <taxon>Entomophthoromycotina</taxon>
        <taxon>Basidiobolomycetes</taxon>
        <taxon>Basidiobolales</taxon>
        <taxon>Basidiobolaceae</taxon>
        <taxon>Basidiobolus</taxon>
    </lineage>
</organism>
<accession>A0A1Y1XH15</accession>
<evidence type="ECO:0000313" key="3">
    <source>
        <dbReference type="Proteomes" id="UP000193498"/>
    </source>
</evidence>
<protein>
    <submittedName>
        <fullName evidence="2">Uncharacterized protein</fullName>
    </submittedName>
</protein>
<dbReference type="Proteomes" id="UP000193498">
    <property type="component" value="Unassembled WGS sequence"/>
</dbReference>
<keyword evidence="3" id="KW-1185">Reference proteome</keyword>
<dbReference type="InParanoid" id="A0A1Y1XH15"/>
<keyword evidence="1" id="KW-0812">Transmembrane</keyword>
<dbReference type="AlphaFoldDB" id="A0A1Y1XH15"/>
<gene>
    <name evidence="2" type="ORF">K493DRAFT_360537</name>
</gene>
<feature type="transmembrane region" description="Helical" evidence="1">
    <location>
        <begin position="35"/>
        <end position="52"/>
    </location>
</feature>
<sequence>MLKLTQVAEEIPVPSRKFYCTLATSGKLQVTVTQWNILMKLPFGILFFSIFLS</sequence>